<dbReference type="SMART" id="SM00242">
    <property type="entry name" value="MYSc"/>
    <property type="match status" value="1"/>
</dbReference>
<keyword evidence="7 13" id="KW-0067">ATP-binding</keyword>
<dbReference type="InterPro" id="IPR036961">
    <property type="entry name" value="Kinesin_motor_dom_sf"/>
</dbReference>
<evidence type="ECO:0000256" key="11">
    <source>
        <dbReference type="ARBA" id="ARBA00023179"/>
    </source>
</evidence>
<dbReference type="FunFam" id="1.20.120.720:FF:000001">
    <property type="entry name" value="Myosin heavy chain, muscle"/>
    <property type="match status" value="1"/>
</dbReference>
<keyword evidence="6 13" id="KW-0547">Nucleotide-binding</keyword>
<dbReference type="Gene3D" id="1.20.5.340">
    <property type="match status" value="5"/>
</dbReference>
<dbReference type="FunFam" id="1.20.5.340:FF:000021">
    <property type="entry name" value="Myosin heavy chain, isoform G"/>
    <property type="match status" value="1"/>
</dbReference>
<dbReference type="FunFam" id="1.20.58.530:FF:000001">
    <property type="entry name" value="Myosin heavy chain"/>
    <property type="match status" value="1"/>
</dbReference>
<dbReference type="FunFam" id="1.20.5.370:FF:000008">
    <property type="entry name" value="Myosin heavy chain"/>
    <property type="match status" value="1"/>
</dbReference>
<dbReference type="PANTHER" id="PTHR45615:SF58">
    <property type="entry name" value="HOLOCENTRIC CHROMOSOME BINDING PROTEIN-RELATED"/>
    <property type="match status" value="1"/>
</dbReference>
<dbReference type="FunFam" id="1.20.5.340:FF:000025">
    <property type="entry name" value="Myosin heavy chain, isoform G"/>
    <property type="match status" value="1"/>
</dbReference>
<dbReference type="GO" id="GO:0005863">
    <property type="term" value="C:striated muscle myosin thick filament"/>
    <property type="evidence" value="ECO:0007669"/>
    <property type="project" value="UniProtKB-ARBA"/>
</dbReference>
<dbReference type="InterPro" id="IPR001609">
    <property type="entry name" value="Myosin_head_motor_dom-like"/>
</dbReference>
<dbReference type="Gene3D" id="1.20.58.530">
    <property type="match status" value="1"/>
</dbReference>
<evidence type="ECO:0000256" key="1">
    <source>
        <dbReference type="ARBA" id="ARBA00004657"/>
    </source>
</evidence>
<keyword evidence="4" id="KW-0488">Methylation</keyword>
<dbReference type="Gene3D" id="1.20.120.720">
    <property type="entry name" value="Myosin VI head, motor domain, U50 subdomain"/>
    <property type="match status" value="1"/>
</dbReference>
<dbReference type="InterPro" id="IPR008989">
    <property type="entry name" value="Myosin_S1_N"/>
</dbReference>
<dbReference type="PRINTS" id="PR00193">
    <property type="entry name" value="MYOSINHEAVY"/>
</dbReference>
<dbReference type="WBParaSite" id="EVEC_0001145601-mRNA-1">
    <property type="protein sequence ID" value="EVEC_0001145601-mRNA-1"/>
    <property type="gene ID" value="EVEC_0001145601"/>
</dbReference>
<evidence type="ECO:0000256" key="9">
    <source>
        <dbReference type="ARBA" id="ARBA00023123"/>
    </source>
</evidence>
<evidence type="ECO:0000256" key="10">
    <source>
        <dbReference type="ARBA" id="ARBA00023175"/>
    </source>
</evidence>
<feature type="binding site" evidence="13">
    <location>
        <begin position="178"/>
        <end position="185"/>
    </location>
    <ligand>
        <name>ATP</name>
        <dbReference type="ChEBI" id="CHEBI:30616"/>
    </ligand>
</feature>
<dbReference type="FunFam" id="1.20.5.340:FF:000036">
    <property type="entry name" value="Myosin heavy chain"/>
    <property type="match status" value="1"/>
</dbReference>
<dbReference type="Proteomes" id="UP000274131">
    <property type="component" value="Unassembled WGS sequence"/>
</dbReference>
<feature type="region of interest" description="Disordered" evidence="14">
    <location>
        <begin position="1888"/>
        <end position="1907"/>
    </location>
</feature>
<dbReference type="GO" id="GO:0051015">
    <property type="term" value="F:actin filament binding"/>
    <property type="evidence" value="ECO:0007669"/>
    <property type="project" value="InterPro"/>
</dbReference>
<evidence type="ECO:0000256" key="5">
    <source>
        <dbReference type="ARBA" id="ARBA00022490"/>
    </source>
</evidence>
<dbReference type="Gene3D" id="4.10.270.10">
    <property type="entry name" value="Myosin, subunit A"/>
    <property type="match status" value="1"/>
</dbReference>
<comment type="similarity">
    <text evidence="2 13">Belongs to the TRAFAC class myosin-kinesin ATPase superfamily. Myosin family.</text>
</comment>
<feature type="compositionally biased region" description="Basic and acidic residues" evidence="14">
    <location>
        <begin position="981"/>
        <end position="1004"/>
    </location>
</feature>
<evidence type="ECO:0000259" key="15">
    <source>
        <dbReference type="PROSITE" id="PS51456"/>
    </source>
</evidence>
<dbReference type="InterPro" id="IPR014751">
    <property type="entry name" value="XRCC4-like_C"/>
</dbReference>
<dbReference type="Gene3D" id="3.40.850.10">
    <property type="entry name" value="Kinesin motor domain"/>
    <property type="match status" value="1"/>
</dbReference>
<dbReference type="FunFam" id="1.20.5.370:FF:000009">
    <property type="entry name" value="Myosin heavy chain, isoform G"/>
    <property type="match status" value="1"/>
</dbReference>
<dbReference type="STRING" id="51028.A0A0N4VKR8"/>
<organism evidence="19">
    <name type="scientific">Enterobius vermicularis</name>
    <name type="common">Human pinworm</name>
    <dbReference type="NCBI Taxonomy" id="51028"/>
    <lineage>
        <taxon>Eukaryota</taxon>
        <taxon>Metazoa</taxon>
        <taxon>Ecdysozoa</taxon>
        <taxon>Nematoda</taxon>
        <taxon>Chromadorea</taxon>
        <taxon>Rhabditida</taxon>
        <taxon>Spirurina</taxon>
        <taxon>Oxyuridomorpha</taxon>
        <taxon>Oxyuroidea</taxon>
        <taxon>Oxyuridae</taxon>
        <taxon>Enterobius</taxon>
    </lineage>
</organism>
<evidence type="ECO:0000256" key="14">
    <source>
        <dbReference type="SAM" id="MobiDB-lite"/>
    </source>
</evidence>
<dbReference type="PROSITE" id="PS51456">
    <property type="entry name" value="MYOSIN_MOTOR"/>
    <property type="match status" value="1"/>
</dbReference>
<dbReference type="Gene3D" id="1.10.10.820">
    <property type="match status" value="1"/>
</dbReference>
<gene>
    <name evidence="17" type="ORF">EVEC_LOCUS10762</name>
</gene>
<evidence type="ECO:0000256" key="3">
    <source>
        <dbReference type="ARBA" id="ARBA00022433"/>
    </source>
</evidence>
<dbReference type="SUPFAM" id="SSF90257">
    <property type="entry name" value="Myosin rod fragments"/>
    <property type="match status" value="5"/>
</dbReference>
<dbReference type="EMBL" id="UXUI01011167">
    <property type="protein sequence ID" value="VDD96011.1"/>
    <property type="molecule type" value="Genomic_DNA"/>
</dbReference>
<feature type="region of interest" description="Disordered" evidence="14">
    <location>
        <begin position="981"/>
        <end position="1024"/>
    </location>
</feature>
<dbReference type="GO" id="GO:0005524">
    <property type="term" value="F:ATP binding"/>
    <property type="evidence" value="ECO:0007669"/>
    <property type="project" value="UniProtKB-UniRule"/>
</dbReference>
<keyword evidence="9 13" id="KW-0518">Myosin</keyword>
<dbReference type="CDD" id="cd01377">
    <property type="entry name" value="MYSc_class_II"/>
    <property type="match status" value="1"/>
</dbReference>
<evidence type="ECO:0000259" key="16">
    <source>
        <dbReference type="PROSITE" id="PS51844"/>
    </source>
</evidence>
<keyword evidence="10 13" id="KW-0505">Motor protein</keyword>
<protein>
    <submittedName>
        <fullName evidence="19">Myosin motor domain-containing protein</fullName>
    </submittedName>
</protein>
<dbReference type="FunFam" id="3.40.850.10:FF:000024">
    <property type="entry name" value="Myosin heavy chain, isoform J"/>
    <property type="match status" value="1"/>
</dbReference>
<keyword evidence="12 13" id="KW-0009">Actin-binding</keyword>
<reference evidence="19" key="1">
    <citation type="submission" date="2017-02" db="UniProtKB">
        <authorList>
            <consortium name="WormBaseParasite"/>
        </authorList>
    </citation>
    <scope>IDENTIFICATION</scope>
</reference>
<dbReference type="Gene3D" id="6.20.240.20">
    <property type="match status" value="1"/>
</dbReference>
<evidence type="ECO:0000313" key="19">
    <source>
        <dbReference type="WBParaSite" id="EVEC_0001145601-mRNA-1"/>
    </source>
</evidence>
<evidence type="ECO:0000256" key="4">
    <source>
        <dbReference type="ARBA" id="ARBA00022481"/>
    </source>
</evidence>
<dbReference type="Pfam" id="PF01576">
    <property type="entry name" value="Myosin_tail_1"/>
    <property type="match status" value="1"/>
</dbReference>
<keyword evidence="8" id="KW-0175">Coiled coil</keyword>
<evidence type="ECO:0000256" key="8">
    <source>
        <dbReference type="ARBA" id="ARBA00023054"/>
    </source>
</evidence>
<evidence type="ECO:0000256" key="6">
    <source>
        <dbReference type="ARBA" id="ARBA00022741"/>
    </source>
</evidence>
<dbReference type="InterPro" id="IPR027417">
    <property type="entry name" value="P-loop_NTPase"/>
</dbReference>
<dbReference type="InterPro" id="IPR002928">
    <property type="entry name" value="Myosin_tail"/>
</dbReference>
<dbReference type="OrthoDB" id="6108017at2759"/>
<dbReference type="Gene3D" id="2.30.30.360">
    <property type="entry name" value="Myosin S1 fragment, N-terminal"/>
    <property type="match status" value="1"/>
</dbReference>
<feature type="region of interest" description="Actin-binding" evidence="13">
    <location>
        <begin position="659"/>
        <end position="681"/>
    </location>
</feature>
<accession>A0A0N4VKR8</accession>
<evidence type="ECO:0000256" key="2">
    <source>
        <dbReference type="ARBA" id="ARBA00008314"/>
    </source>
</evidence>
<dbReference type="Gene3D" id="1.20.5.370">
    <property type="match status" value="3"/>
</dbReference>
<dbReference type="GO" id="GO:0016460">
    <property type="term" value="C:myosin II complex"/>
    <property type="evidence" value="ECO:0007669"/>
    <property type="project" value="TreeGrafter"/>
</dbReference>
<evidence type="ECO:0000256" key="13">
    <source>
        <dbReference type="PROSITE-ProRule" id="PRU00782"/>
    </source>
</evidence>
<evidence type="ECO:0000256" key="7">
    <source>
        <dbReference type="ARBA" id="ARBA00022840"/>
    </source>
</evidence>
<dbReference type="PANTHER" id="PTHR45615">
    <property type="entry name" value="MYOSIN HEAVY CHAIN, NON-MUSCLE"/>
    <property type="match status" value="1"/>
</dbReference>
<dbReference type="FunFam" id="2.30.30.360:FF:000001">
    <property type="entry name" value="Myosin heavy chain"/>
    <property type="match status" value="1"/>
</dbReference>
<dbReference type="SUPFAM" id="SSF52540">
    <property type="entry name" value="P-loop containing nucleoside triphosphate hydrolases"/>
    <property type="match status" value="1"/>
</dbReference>
<evidence type="ECO:0000313" key="18">
    <source>
        <dbReference type="Proteomes" id="UP000274131"/>
    </source>
</evidence>
<dbReference type="PROSITE" id="PS51844">
    <property type="entry name" value="SH3_LIKE"/>
    <property type="match status" value="1"/>
</dbReference>
<keyword evidence="5" id="KW-0963">Cytoplasm</keyword>
<proteinExistence type="inferred from homology"/>
<keyword evidence="18" id="KW-1185">Reference proteome</keyword>
<evidence type="ECO:0000313" key="17">
    <source>
        <dbReference type="EMBL" id="VDD96011.1"/>
    </source>
</evidence>
<dbReference type="FunFam" id="1.10.10.820:FF:000001">
    <property type="entry name" value="Myosin heavy chain"/>
    <property type="match status" value="1"/>
</dbReference>
<comment type="subcellular location">
    <subcellularLocation>
        <location evidence="1">Cytoplasm</location>
        <location evidence="1">Myofibril</location>
    </subcellularLocation>
</comment>
<keyword evidence="11" id="KW-0514">Muscle protein</keyword>
<dbReference type="GO" id="GO:0045214">
    <property type="term" value="P:sarcomere organization"/>
    <property type="evidence" value="ECO:0007669"/>
    <property type="project" value="TreeGrafter"/>
</dbReference>
<feature type="domain" description="Myosin motor" evidence="15">
    <location>
        <begin position="85"/>
        <end position="784"/>
    </location>
</feature>
<dbReference type="Pfam" id="PF02736">
    <property type="entry name" value="Myosin_N"/>
    <property type="match status" value="1"/>
</dbReference>
<dbReference type="GO" id="GO:0000146">
    <property type="term" value="F:microfilament motor activity"/>
    <property type="evidence" value="ECO:0007669"/>
    <property type="project" value="TreeGrafter"/>
</dbReference>
<dbReference type="Pfam" id="PF00063">
    <property type="entry name" value="Myosin_head"/>
    <property type="match status" value="1"/>
</dbReference>
<dbReference type="GO" id="GO:0006936">
    <property type="term" value="P:muscle contraction"/>
    <property type="evidence" value="ECO:0007669"/>
    <property type="project" value="TreeGrafter"/>
</dbReference>
<name>A0A0N4VKR8_ENTVE</name>
<reference evidence="17 18" key="2">
    <citation type="submission" date="2018-10" db="EMBL/GenBank/DDBJ databases">
        <authorList>
            <consortium name="Pathogen Informatics"/>
        </authorList>
    </citation>
    <scope>NUCLEOTIDE SEQUENCE [LARGE SCALE GENOMIC DNA]</scope>
</reference>
<dbReference type="InterPro" id="IPR004009">
    <property type="entry name" value="SH3_Myosin"/>
</dbReference>
<sequence>MAFDMECEKDPGWQYLRLSREQMAKEQSRPYDSKKNCWVPDPEEGYIAAEVTSTKGDTVTVITARGNEQTMKKDLTQEMNPPKFEKTEDMSNLTFLNDASVLHNLRSRYGAMLIYTYSGLFCVVINPYKRLPIYTDSVATMYMGKRRTEMPPHLFAVSDEAYRNMLQNHENQSMLITGESGAGKTENTKKVIAYFAVVGASQSKSQGDKKVTLEDQIVQTNPVLEAFGNARTVRNNNSSRFGKFIRIHFSKLGKVASCDIEHYLLEKSRVIRQAPGERCYHIFYQIYSDYLPNLKKDLLLDKPLREYWFVAQAELTIDGVNDKEEHQLTDEAFDILNFSPEEKQNCYRLVAAIMHMGNMKFKQRPREEQAEPDGTDEAEKSANLYGVDAEEFLKALTRPRVKVGTEWVNKGQNVDQVNWAVGAMAKGIYARMFHWLVKKCNATLDQKGIPRDYFIGVLDIAGFEIFDFNSFEQLWINFVNEKLQQFFNHHMFVLEQEEYAREGIVWTFIDFGLDLQACIELIEKPLGIISILDEECIVPKATDMTLAQKLVDTHLGKHPNFEKPKPPKGKQSEAHFAMKHYAGTVRYNVTNWLEKNKDPLNDTLVACLKASKGNSLLNECWKDYTTQEEAAAQAKGGGGKRKGKSGSFMTVSMMYRESLDNLMNMLHRTHPHFIRCIIPNEKKTSGLLDAALVLNQLTCNGVLEGIRICRKGFPNRMLHGDFRDRYAMLASKEAKSDPEEKKCAEAVLSKLINDGSLKEENFRVGKTKVFFKAGILAHLEDLRDEKLGQIITGLQAQIRWFCTQIDCRRRAFQRAGLVTLQRNIRAWSILRTWDWYLLYGKIKPMLKCGKEQEEMDRMNKQIQELEQKIAEEEAARKALEGKSTEALEERNKVFSELEEAKAKLSDELRDRVGDQEDRNADITRAKKKVESEVENLKKTIAELEARLEKTDAEKQSKDQQIQILQEEMQQQDELIAKLNKEKKHQEEINRKLMEDLQSEEDKGSHTNKVKAKLEQNLDDLEDSLEREKRLRSDIEKQKRKVEGELKVAQENIDEINRQKHDLEGNLKKKETEAQAIAVRLEEEQDLVNKLKKQIKEIQGRISELEEELENERQSRAKADRIKSDLQRELEELGDRLDEQGGMTAAQVEVNKKREAELAKLRRDLEEANMNHENQLAAIRKKHNDSVAELGDQIEQAQKQKAKIEKEKAQAQRDAEDIHAQIESESASRMNSEKLAKQYEMQISELQAKCDEQTRQLQEFASLKTRLTGENSDIGKQIEEAESQVNAMTRLKAQLTSQLEEARQSLDEEARDRNALAAQAKNYQHEIDQLKESMEEEIEQKSEILRQLSHANAEIQQWQTKFESEGLLKADELEEVKKKQVAKINELQEALDAANSKISSLEKTKSRLVSDLDDAQVDVERANTFASQLEKKQKGFDKIIDEWRKKCDDLAAEVDNAQREARNVSTELFKLKSEQDEVLEVIEGLRRENKSLSQEIKDLTDQLGEGGRSVFEMQKIIRRLEVEKDELQHALDEAEAALEAEESKVLRAQVEVSQIRAEIEKRIQEKEEEFENTRKNHQRAIESMQASLENESKGKADLLRLKKKLESDINELEIALDHANQANADAQKNLKKYQDQIRELQQQVEIEQRNREEIREQYQNMEKKATVLQSEKEELIVAMDQAERARKQAEREAGEAHSQCNELAAQTESLNAAKRKLDAELLAIQGDLDETLNEYKGSEERSKAAMNDAARLAEQLRQEQESTQHTERMRKGLELQLKEMQARLDEAEGAALKGGKKVIAKLESRIRELENELDGEQRRYQDSTKLLNKHDRRIRELQFQVDEDKKNAERTHDLIEKLQNKLKAQKKQIEEAEELANLNLQKFRQVQHQLDDAEERADHAENSLSKMR</sequence>
<keyword evidence="3" id="KW-0787">Thick filament</keyword>
<evidence type="ECO:0000256" key="12">
    <source>
        <dbReference type="ARBA" id="ARBA00023203"/>
    </source>
</evidence>
<feature type="domain" description="Myosin N-terminal SH3-like" evidence="16">
    <location>
        <begin position="32"/>
        <end position="81"/>
    </location>
</feature>